<dbReference type="GO" id="GO:0045881">
    <property type="term" value="P:positive regulation of sporulation resulting in formation of a cellular spore"/>
    <property type="evidence" value="ECO:0007669"/>
    <property type="project" value="TreeGrafter"/>
</dbReference>
<dbReference type="Proteomes" id="UP000004105">
    <property type="component" value="Unassembled WGS sequence"/>
</dbReference>
<comment type="function">
    <text evidence="4">Involved in chromosome partition. Localize to both poles of the predivisional cell following completion of DNA replication. Binds to the DNA origin of replication.</text>
</comment>
<sequence length="296" mass="32741">MARIFVRKNTMAKLPGGLGRGLDSLLSGSIEDGRGDRLAVAAVGDIRPGRYQPRVQMDDEALHELAESIRAQGVIQPVIVREHGLSQYELIAGERRWRAAQLAGLADIPIVVKNISDETALAMGLIENLQRENLNPIEEARGLKRLADEFSLTHETIAKAVGKSRSAVSNSLRLLALPEPVQDMLYRRHLEMGHARALLTLPVVDQLELAQKAVKNGWSVREVEKRSRMAQQPAAEKASKTIHPDIRRLNEALTEALGVNAEVKSHNRRSGRIVLHFDNPEMLDALLERLGVDNGQ</sequence>
<dbReference type="GO" id="GO:0005694">
    <property type="term" value="C:chromosome"/>
    <property type="evidence" value="ECO:0007669"/>
    <property type="project" value="TreeGrafter"/>
</dbReference>
<protein>
    <submittedName>
        <fullName evidence="6">Sulfite reductase [NADPH] hemoprotein alpha subunit</fullName>
        <ecNumber evidence="6">1.8.1.2</ecNumber>
    </submittedName>
</protein>
<keyword evidence="2" id="KW-0159">Chromosome partition</keyword>
<keyword evidence="7" id="KW-1185">Reference proteome</keyword>
<evidence type="ECO:0000259" key="5">
    <source>
        <dbReference type="SMART" id="SM00470"/>
    </source>
</evidence>
<evidence type="ECO:0000313" key="6">
    <source>
        <dbReference type="EMBL" id="EGF11588.1"/>
    </source>
</evidence>
<dbReference type="FunFam" id="1.10.10.2830:FF:000001">
    <property type="entry name" value="Chromosome partitioning protein ParB"/>
    <property type="match status" value="1"/>
</dbReference>
<dbReference type="Gene3D" id="1.10.10.2830">
    <property type="match status" value="1"/>
</dbReference>
<dbReference type="Pfam" id="PF02195">
    <property type="entry name" value="ParB_N"/>
    <property type="match status" value="1"/>
</dbReference>
<evidence type="ECO:0000256" key="2">
    <source>
        <dbReference type="ARBA" id="ARBA00022829"/>
    </source>
</evidence>
<organism evidence="6 7">
    <name type="scientific">Neisseria bacilliformis ATCC BAA-1200</name>
    <dbReference type="NCBI Taxonomy" id="888742"/>
    <lineage>
        <taxon>Bacteria</taxon>
        <taxon>Pseudomonadati</taxon>
        <taxon>Pseudomonadota</taxon>
        <taxon>Betaproteobacteria</taxon>
        <taxon>Neisseriales</taxon>
        <taxon>Neisseriaceae</taxon>
        <taxon>Neisseria</taxon>
    </lineage>
</organism>
<dbReference type="EC" id="1.8.1.2" evidence="6"/>
<dbReference type="FunFam" id="3.90.1530.30:FF:000001">
    <property type="entry name" value="Chromosome partitioning protein ParB"/>
    <property type="match status" value="1"/>
</dbReference>
<dbReference type="InterPro" id="IPR050336">
    <property type="entry name" value="Chromosome_partition/occlusion"/>
</dbReference>
<dbReference type="SMART" id="SM00470">
    <property type="entry name" value="ParB"/>
    <property type="match status" value="1"/>
</dbReference>
<comment type="caution">
    <text evidence="6">The sequence shown here is derived from an EMBL/GenBank/DDBJ whole genome shotgun (WGS) entry which is preliminary data.</text>
</comment>
<evidence type="ECO:0000256" key="3">
    <source>
        <dbReference type="ARBA" id="ARBA00023125"/>
    </source>
</evidence>
<reference evidence="6 7" key="1">
    <citation type="submission" date="2011-02" db="EMBL/GenBank/DDBJ databases">
        <authorList>
            <person name="Muzny D."/>
            <person name="Qin X."/>
            <person name="Deng J."/>
            <person name="Jiang H."/>
            <person name="Liu Y."/>
            <person name="Qu J."/>
            <person name="Song X.-Z."/>
            <person name="Zhang L."/>
            <person name="Thornton R."/>
            <person name="Coyle M."/>
            <person name="Francisco L."/>
            <person name="Jackson L."/>
            <person name="Javaid M."/>
            <person name="Korchina V."/>
            <person name="Kovar C."/>
            <person name="Mata R."/>
            <person name="Mathew T."/>
            <person name="Ngo R."/>
            <person name="Nguyen L."/>
            <person name="Nguyen N."/>
            <person name="Okwuonu G."/>
            <person name="Ongeri F."/>
            <person name="Pham C."/>
            <person name="Simmons D."/>
            <person name="Wilczek-Boney K."/>
            <person name="Hale W."/>
            <person name="Jakkamsetti A."/>
            <person name="Pham P."/>
            <person name="Ruth R."/>
            <person name="San Lucas F."/>
            <person name="Warren J."/>
            <person name="Zhang J."/>
            <person name="Zhao Z."/>
            <person name="Zhou C."/>
            <person name="Zhu D."/>
            <person name="Lee S."/>
            <person name="Bess C."/>
            <person name="Blankenburg K."/>
            <person name="Forbes L."/>
            <person name="Fu Q."/>
            <person name="Gubbala S."/>
            <person name="Hirani K."/>
            <person name="Jayaseelan J.C."/>
            <person name="Lara F."/>
            <person name="Munidasa M."/>
            <person name="Palculict T."/>
            <person name="Patil S."/>
            <person name="Pu L.-L."/>
            <person name="Saada N."/>
            <person name="Tang L."/>
            <person name="Weissenberger G."/>
            <person name="Zhu Y."/>
            <person name="Hemphill L."/>
            <person name="Shang Y."/>
            <person name="Youmans B."/>
            <person name="Ayvaz T."/>
            <person name="Ross M."/>
            <person name="Santibanez J."/>
            <person name="Aqrawi P."/>
            <person name="Gross S."/>
            <person name="Joshi V."/>
            <person name="Fowler G."/>
            <person name="Nazareth L."/>
            <person name="Reid J."/>
            <person name="Worley K."/>
            <person name="Petrosino J."/>
            <person name="Highlander S."/>
            <person name="Gibbs R."/>
        </authorList>
    </citation>
    <scope>NUCLEOTIDE SEQUENCE [LARGE SCALE GENOMIC DNA]</scope>
    <source>
        <strain evidence="6 7">ATCC BAA-1200</strain>
    </source>
</reference>
<name>F2BAK1_9NEIS</name>
<dbReference type="InterPro" id="IPR036086">
    <property type="entry name" value="ParB/Sulfiredoxin_sf"/>
</dbReference>
<dbReference type="InterPro" id="IPR004437">
    <property type="entry name" value="ParB/RepB/Spo0J"/>
</dbReference>
<dbReference type="CDD" id="cd16393">
    <property type="entry name" value="SPO0J_N"/>
    <property type="match status" value="1"/>
</dbReference>
<dbReference type="Gene3D" id="3.90.1530.30">
    <property type="match status" value="1"/>
</dbReference>
<dbReference type="NCBIfam" id="TIGR00180">
    <property type="entry name" value="parB_part"/>
    <property type="match status" value="1"/>
</dbReference>
<dbReference type="Pfam" id="PF17762">
    <property type="entry name" value="HTH_ParB"/>
    <property type="match status" value="1"/>
</dbReference>
<evidence type="ECO:0000256" key="4">
    <source>
        <dbReference type="ARBA" id="ARBA00025472"/>
    </source>
</evidence>
<dbReference type="InterPro" id="IPR003115">
    <property type="entry name" value="ParB_N"/>
</dbReference>
<evidence type="ECO:0000313" key="7">
    <source>
        <dbReference type="Proteomes" id="UP000004105"/>
    </source>
</evidence>
<keyword evidence="3" id="KW-0238">DNA-binding</keyword>
<comment type="similarity">
    <text evidence="1">Belongs to the ParB family.</text>
</comment>
<dbReference type="STRING" id="267212.GCA_001063965_00628"/>
<feature type="domain" description="ParB-like N-terminal" evidence="5">
    <location>
        <begin position="39"/>
        <end position="129"/>
    </location>
</feature>
<dbReference type="InterPro" id="IPR041468">
    <property type="entry name" value="HTH_ParB/Spo0J"/>
</dbReference>
<dbReference type="GO" id="GO:0004783">
    <property type="term" value="F:sulfite reductase (NADPH) activity"/>
    <property type="evidence" value="ECO:0007669"/>
    <property type="project" value="UniProtKB-EC"/>
</dbReference>
<keyword evidence="6" id="KW-0560">Oxidoreductase</keyword>
<dbReference type="EMBL" id="AFAY01000012">
    <property type="protein sequence ID" value="EGF11588.1"/>
    <property type="molecule type" value="Genomic_DNA"/>
</dbReference>
<dbReference type="GO" id="GO:0007059">
    <property type="term" value="P:chromosome segregation"/>
    <property type="evidence" value="ECO:0007669"/>
    <property type="project" value="UniProtKB-KW"/>
</dbReference>
<dbReference type="Pfam" id="PF23552">
    <property type="entry name" value="ParB_C"/>
    <property type="match status" value="1"/>
</dbReference>
<dbReference type="GO" id="GO:0003677">
    <property type="term" value="F:DNA binding"/>
    <property type="evidence" value="ECO:0007669"/>
    <property type="project" value="UniProtKB-KW"/>
</dbReference>
<dbReference type="PANTHER" id="PTHR33375:SF1">
    <property type="entry name" value="CHROMOSOME-PARTITIONING PROTEIN PARB-RELATED"/>
    <property type="match status" value="1"/>
</dbReference>
<dbReference type="InterPro" id="IPR057240">
    <property type="entry name" value="ParB_dimer_C"/>
</dbReference>
<dbReference type="PANTHER" id="PTHR33375">
    <property type="entry name" value="CHROMOSOME-PARTITIONING PROTEIN PARB-RELATED"/>
    <property type="match status" value="1"/>
</dbReference>
<dbReference type="SUPFAM" id="SSF110849">
    <property type="entry name" value="ParB/Sulfiredoxin"/>
    <property type="match status" value="1"/>
</dbReference>
<accession>F2BAK1</accession>
<dbReference type="SUPFAM" id="SSF109709">
    <property type="entry name" value="KorB DNA-binding domain-like"/>
    <property type="match status" value="1"/>
</dbReference>
<dbReference type="HOGENOM" id="CLU_023853_0_0_4"/>
<evidence type="ECO:0000256" key="1">
    <source>
        <dbReference type="ARBA" id="ARBA00006295"/>
    </source>
</evidence>
<dbReference type="AlphaFoldDB" id="F2BAK1"/>
<proteinExistence type="inferred from homology"/>
<gene>
    <name evidence="6" type="primary">cysJ</name>
    <name evidence="6" type="ORF">HMPREF9123_0704</name>
</gene>